<keyword evidence="1" id="KW-0812">Transmembrane</keyword>
<keyword evidence="1" id="KW-0472">Membrane</keyword>
<name>B9M0Q2_GEODF</name>
<dbReference type="eggNOG" id="COG4393">
    <property type="taxonomic scope" value="Bacteria"/>
</dbReference>
<dbReference type="EMBL" id="CP001390">
    <property type="protein sequence ID" value="ACM20905.1"/>
    <property type="molecule type" value="Genomic_DNA"/>
</dbReference>
<sequence>MGKAARKQNRVKEDVQVIGMKNIRSKGLHLGIVAGILVVLGVATVFALNIPGFSSVQKVKPVNGVVSIPVAKVSDGKAHFYQFKDSGKDISFFVVKDSDGAIHTAFDTCDVCYKAKKGYEQKDDFMVCKNCNQRFAIAKIGPHAIGGCNPTYLPSAFVGANVIVKATDLQSGAKYF</sequence>
<organism evidence="3 4">
    <name type="scientific">Geotalea daltonii (strain DSM 22248 / JCM 15807 / FRC-32)</name>
    <name type="common">Geobacter daltonii</name>
    <dbReference type="NCBI Taxonomy" id="316067"/>
    <lineage>
        <taxon>Bacteria</taxon>
        <taxon>Pseudomonadati</taxon>
        <taxon>Thermodesulfobacteriota</taxon>
        <taxon>Desulfuromonadia</taxon>
        <taxon>Geobacterales</taxon>
        <taxon>Geobacteraceae</taxon>
        <taxon>Geotalea</taxon>
    </lineage>
</organism>
<evidence type="ECO:0000256" key="1">
    <source>
        <dbReference type="SAM" id="Phobius"/>
    </source>
</evidence>
<evidence type="ECO:0000259" key="2">
    <source>
        <dbReference type="Pfam" id="PF10080"/>
    </source>
</evidence>
<protein>
    <recommendedName>
        <fullName evidence="2">Membrane iron-sulfur containing protein FtrD-like domain-containing protein</fullName>
    </recommendedName>
</protein>
<dbReference type="InterPro" id="IPR018758">
    <property type="entry name" value="FtrD-like"/>
</dbReference>
<dbReference type="STRING" id="316067.Geob_2554"/>
<feature type="transmembrane region" description="Helical" evidence="1">
    <location>
        <begin position="28"/>
        <end position="48"/>
    </location>
</feature>
<evidence type="ECO:0000313" key="4">
    <source>
        <dbReference type="Proteomes" id="UP000007721"/>
    </source>
</evidence>
<dbReference type="AlphaFoldDB" id="B9M0Q2"/>
<dbReference type="HOGENOM" id="CLU_120865_1_0_7"/>
<feature type="domain" description="Membrane iron-sulfur containing protein FtrD-like" evidence="2">
    <location>
        <begin position="73"/>
        <end position="176"/>
    </location>
</feature>
<dbReference type="Pfam" id="PF10080">
    <property type="entry name" value="FtrD-like"/>
    <property type="match status" value="1"/>
</dbReference>
<accession>B9M0Q2</accession>
<reference evidence="3 4" key="1">
    <citation type="submission" date="2009-01" db="EMBL/GenBank/DDBJ databases">
        <title>Complete sequence of Geobacter sp. FRC-32.</title>
        <authorList>
            <consortium name="US DOE Joint Genome Institute"/>
            <person name="Lucas S."/>
            <person name="Copeland A."/>
            <person name="Lapidus A."/>
            <person name="Glavina del Rio T."/>
            <person name="Dalin E."/>
            <person name="Tice H."/>
            <person name="Bruce D."/>
            <person name="Goodwin L."/>
            <person name="Pitluck S."/>
            <person name="Saunders E."/>
            <person name="Brettin T."/>
            <person name="Detter J.C."/>
            <person name="Han C."/>
            <person name="Larimer F."/>
            <person name="Land M."/>
            <person name="Hauser L."/>
            <person name="Kyrpides N."/>
            <person name="Ovchinnikova G."/>
            <person name="Kostka J."/>
            <person name="Richardson P."/>
        </authorList>
    </citation>
    <scope>NUCLEOTIDE SEQUENCE [LARGE SCALE GENOMIC DNA]</scope>
    <source>
        <strain evidence="4">DSM 22248 / JCM 15807 / FRC-32</strain>
    </source>
</reference>
<keyword evidence="4" id="KW-1185">Reference proteome</keyword>
<dbReference type="Proteomes" id="UP000007721">
    <property type="component" value="Chromosome"/>
</dbReference>
<gene>
    <name evidence="3" type="ordered locus">Geob_2554</name>
</gene>
<proteinExistence type="predicted"/>
<keyword evidence="1" id="KW-1133">Transmembrane helix</keyword>
<dbReference type="KEGG" id="geo:Geob_2554"/>
<evidence type="ECO:0000313" key="3">
    <source>
        <dbReference type="EMBL" id="ACM20905.1"/>
    </source>
</evidence>